<dbReference type="SUPFAM" id="SSF51197">
    <property type="entry name" value="Clavaminate synthase-like"/>
    <property type="match status" value="1"/>
</dbReference>
<protein>
    <recommendedName>
        <fullName evidence="7">Fe2OG dioxygenase domain-containing protein</fullName>
    </recommendedName>
</protein>
<dbReference type="FunFam" id="2.60.120.330:FF:000005">
    <property type="entry name" value="1-aminocyclopropane-1-carboxylate oxidase homolog 1"/>
    <property type="match status" value="1"/>
</dbReference>
<dbReference type="GO" id="GO:0046872">
    <property type="term" value="F:metal ion binding"/>
    <property type="evidence" value="ECO:0007669"/>
    <property type="project" value="UniProtKB-KW"/>
</dbReference>
<dbReference type="InterPro" id="IPR027443">
    <property type="entry name" value="IPNS-like_sf"/>
</dbReference>
<comment type="similarity">
    <text evidence="1 6">Belongs to the iron/ascorbate-dependent oxidoreductase family.</text>
</comment>
<evidence type="ECO:0000256" key="2">
    <source>
        <dbReference type="ARBA" id="ARBA00022723"/>
    </source>
</evidence>
<dbReference type="InterPro" id="IPR005123">
    <property type="entry name" value="Oxoglu/Fe-dep_dioxygenase_dom"/>
</dbReference>
<dbReference type="GO" id="GO:0051213">
    <property type="term" value="F:dioxygenase activity"/>
    <property type="evidence" value="ECO:0007669"/>
    <property type="project" value="UniProtKB-ARBA"/>
</dbReference>
<dbReference type="PROSITE" id="PS51471">
    <property type="entry name" value="FE2OG_OXY"/>
    <property type="match status" value="1"/>
</dbReference>
<evidence type="ECO:0000259" key="7">
    <source>
        <dbReference type="PROSITE" id="PS51471"/>
    </source>
</evidence>
<keyword evidence="2 6" id="KW-0479">Metal-binding</keyword>
<evidence type="ECO:0000256" key="5">
    <source>
        <dbReference type="ARBA" id="ARBA00023004"/>
    </source>
</evidence>
<dbReference type="InterPro" id="IPR026992">
    <property type="entry name" value="DIOX_N"/>
</dbReference>
<evidence type="ECO:0000256" key="6">
    <source>
        <dbReference type="RuleBase" id="RU003682"/>
    </source>
</evidence>
<dbReference type="GO" id="GO:0031418">
    <property type="term" value="F:L-ascorbic acid binding"/>
    <property type="evidence" value="ECO:0007669"/>
    <property type="project" value="UniProtKB-KW"/>
</dbReference>
<dbReference type="AlphaFoldDB" id="A0A5B6YYQ5"/>
<dbReference type="InterPro" id="IPR044861">
    <property type="entry name" value="IPNS-like_FE2OG_OXY"/>
</dbReference>
<keyword evidence="4 6" id="KW-0560">Oxidoreductase</keyword>
<dbReference type="Pfam" id="PF14226">
    <property type="entry name" value="DIOX_N"/>
    <property type="match status" value="1"/>
</dbReference>
<evidence type="ECO:0000256" key="1">
    <source>
        <dbReference type="ARBA" id="ARBA00008056"/>
    </source>
</evidence>
<dbReference type="Pfam" id="PF03171">
    <property type="entry name" value="2OG-FeII_Oxy"/>
    <property type="match status" value="1"/>
</dbReference>
<gene>
    <name evidence="8" type="ORF">Din_006468</name>
</gene>
<dbReference type="PANTHER" id="PTHR10209:SF884">
    <property type="entry name" value="1-AMINOCYCLOPROPANE-1-CARBOXYLATE OXIDASE HOMOLOG 1-LIKE"/>
    <property type="match status" value="1"/>
</dbReference>
<dbReference type="EMBL" id="GHES01006468">
    <property type="protein sequence ID" value="MPA37027.1"/>
    <property type="molecule type" value="Transcribed_RNA"/>
</dbReference>
<keyword evidence="3" id="KW-0847">Vitamin C</keyword>
<proteinExistence type="inferred from homology"/>
<organism evidence="8">
    <name type="scientific">Davidia involucrata</name>
    <name type="common">Dove tree</name>
    <dbReference type="NCBI Taxonomy" id="16924"/>
    <lineage>
        <taxon>Eukaryota</taxon>
        <taxon>Viridiplantae</taxon>
        <taxon>Streptophyta</taxon>
        <taxon>Embryophyta</taxon>
        <taxon>Tracheophyta</taxon>
        <taxon>Spermatophyta</taxon>
        <taxon>Magnoliopsida</taxon>
        <taxon>eudicotyledons</taxon>
        <taxon>Gunneridae</taxon>
        <taxon>Pentapetalae</taxon>
        <taxon>asterids</taxon>
        <taxon>Cornales</taxon>
        <taxon>Nyssaceae</taxon>
        <taxon>Davidia</taxon>
    </lineage>
</organism>
<evidence type="ECO:0000256" key="4">
    <source>
        <dbReference type="ARBA" id="ARBA00023002"/>
    </source>
</evidence>
<evidence type="ECO:0000313" key="8">
    <source>
        <dbReference type="EMBL" id="MPA37027.1"/>
    </source>
</evidence>
<feature type="domain" description="Fe2OG dioxygenase" evidence="7">
    <location>
        <begin position="221"/>
        <end position="320"/>
    </location>
</feature>
<name>A0A5B6YYQ5_DAVIN</name>
<evidence type="ECO:0000256" key="3">
    <source>
        <dbReference type="ARBA" id="ARBA00022896"/>
    </source>
</evidence>
<reference evidence="8" key="1">
    <citation type="submission" date="2019-08" db="EMBL/GenBank/DDBJ databases">
        <title>Reference gene set and small RNA set construction with multiple tissues from Davidia involucrata Baill.</title>
        <authorList>
            <person name="Yang H."/>
            <person name="Zhou C."/>
            <person name="Li G."/>
            <person name="Wang J."/>
            <person name="Gao P."/>
            <person name="Wang M."/>
            <person name="Wang R."/>
            <person name="Zhao Y."/>
        </authorList>
    </citation>
    <scope>NUCLEOTIDE SEQUENCE</scope>
    <source>
        <tissue evidence="8">Mixed with DoveR01_LX</tissue>
    </source>
</reference>
<dbReference type="Gene3D" id="2.60.120.330">
    <property type="entry name" value="B-lactam Antibiotic, Isopenicillin N Synthase, Chain"/>
    <property type="match status" value="1"/>
</dbReference>
<accession>A0A5B6YYQ5</accession>
<dbReference type="PANTHER" id="PTHR10209">
    <property type="entry name" value="OXIDOREDUCTASE, 2OG-FE II OXYGENASE FAMILY PROTEIN"/>
    <property type="match status" value="1"/>
</dbReference>
<dbReference type="GO" id="GO:0016705">
    <property type="term" value="F:oxidoreductase activity, acting on paired donors, with incorporation or reduction of molecular oxygen"/>
    <property type="evidence" value="ECO:0007669"/>
    <property type="project" value="UniProtKB-ARBA"/>
</dbReference>
<keyword evidence="5 6" id="KW-0408">Iron</keyword>
<sequence>MVITSTAENKAVMKPDYDRESELKAFDDSKAGVKGLVDAGVAKIPNIFVHDQNYKLDVESGSDNSKFSIPIIDLEGIDKDAALRTEIINKVGDASEKWGFFQVVNHGIPQSMMDEMLDGICRFHEEDTEVKKHFYTRDFKKKFIYMSNFDLYTDSPAYWNDTVACVMAPHPPDPQELPAVCRDTMMEYSKCIIRLGLVLSELFSEALGLNPNHLKDMDSTKALILLGHYYPACPEPELTFGTTNHTDSGFFTILLQDHIGGLQVLHKNQWVDVSPVPGALVINIADLIQLITNDKFKSVNHRVVSRNIGPRISVASFFRPNIGQVGITAKQYGPIKELLSEETPPIYREISMKDFLTLHYKKGLDGTSPLQHFKLCK</sequence>